<accession>A0A367ILQ4</accession>
<proteinExistence type="predicted"/>
<evidence type="ECO:0000313" key="2">
    <source>
        <dbReference type="EMBL" id="RCH78441.1"/>
    </source>
</evidence>
<reference evidence="2 3" key="1">
    <citation type="journal article" date="2018" name="G3 (Bethesda)">
        <title>Phylogenetic and Phylogenomic Definition of Rhizopus Species.</title>
        <authorList>
            <person name="Gryganskyi A.P."/>
            <person name="Golan J."/>
            <person name="Dolatabadi S."/>
            <person name="Mondo S."/>
            <person name="Robb S."/>
            <person name="Idnurm A."/>
            <person name="Muszewska A."/>
            <person name="Steczkiewicz K."/>
            <person name="Masonjones S."/>
            <person name="Liao H.L."/>
            <person name="Gajdeczka M.T."/>
            <person name="Anike F."/>
            <person name="Vuek A."/>
            <person name="Anishchenko I.M."/>
            <person name="Voigt K."/>
            <person name="de Hoog G.S."/>
            <person name="Smith M.E."/>
            <person name="Heitman J."/>
            <person name="Vilgalys R."/>
            <person name="Stajich J.E."/>
        </authorList>
    </citation>
    <scope>NUCLEOTIDE SEQUENCE [LARGE SCALE GENOMIC DNA]</scope>
    <source>
        <strain evidence="2 3">LSU 92-RS-03</strain>
    </source>
</reference>
<evidence type="ECO:0000256" key="1">
    <source>
        <dbReference type="SAM" id="MobiDB-lite"/>
    </source>
</evidence>
<dbReference type="OrthoDB" id="660555at2759"/>
<name>A0A367ILQ4_RHIST</name>
<protein>
    <submittedName>
        <fullName evidence="2">Uncharacterized protein</fullName>
    </submittedName>
</protein>
<feature type="region of interest" description="Disordered" evidence="1">
    <location>
        <begin position="213"/>
        <end position="237"/>
    </location>
</feature>
<keyword evidence="3" id="KW-1185">Reference proteome</keyword>
<dbReference type="Proteomes" id="UP000253551">
    <property type="component" value="Unassembled WGS sequence"/>
</dbReference>
<dbReference type="STRING" id="4846.A0A367ILQ4"/>
<feature type="non-terminal residue" evidence="2">
    <location>
        <position position="315"/>
    </location>
</feature>
<evidence type="ECO:0000313" key="3">
    <source>
        <dbReference type="Proteomes" id="UP000253551"/>
    </source>
</evidence>
<comment type="caution">
    <text evidence="2">The sequence shown here is derived from an EMBL/GenBank/DDBJ whole genome shotgun (WGS) entry which is preliminary data.</text>
</comment>
<feature type="compositionally biased region" description="Low complexity" evidence="1">
    <location>
        <begin position="224"/>
        <end position="237"/>
    </location>
</feature>
<dbReference type="AlphaFoldDB" id="A0A367ILQ4"/>
<dbReference type="EMBL" id="PJQM01007242">
    <property type="protein sequence ID" value="RCH78441.1"/>
    <property type="molecule type" value="Genomic_DNA"/>
</dbReference>
<sequence>MTYHRTWNDVPTFCNIYNQETYTQVKYKNDCALVYVDDEISIERLFPSSLFTPWIVGLIHPEDLKGFRFNLCTKVGHMDKYRDQIDGPQQTLDFESIFWNNHKVIHQISLVYFLNQCLRVSQQYKDRTSFLIQQALVNSLPRSSAKPITRATSIPTLGKIFSGGEDLRVSTSYDKRYQTKYLPPLIKQVSNTTTKRTPIYSWNGIPTQYITSEGEQDTKHDTISSRGSNSSSNASSFSMIDDDEVVVVEEEEENELKDEINSYLPIAKMNVKKSYEELDNVFKSLQGFEGEMQQEWKQLMSKYELLGNTICGTDL</sequence>
<organism evidence="2 3">
    <name type="scientific">Rhizopus stolonifer</name>
    <name type="common">Rhizopus nigricans</name>
    <dbReference type="NCBI Taxonomy" id="4846"/>
    <lineage>
        <taxon>Eukaryota</taxon>
        <taxon>Fungi</taxon>
        <taxon>Fungi incertae sedis</taxon>
        <taxon>Mucoromycota</taxon>
        <taxon>Mucoromycotina</taxon>
        <taxon>Mucoromycetes</taxon>
        <taxon>Mucorales</taxon>
        <taxon>Mucorineae</taxon>
        <taxon>Rhizopodaceae</taxon>
        <taxon>Rhizopus</taxon>
    </lineage>
</organism>
<gene>
    <name evidence="2" type="ORF">CU098_002928</name>
</gene>